<dbReference type="RefSeq" id="WP_284313281.1">
    <property type="nucleotide sequence ID" value="NZ_BSPC01000027.1"/>
</dbReference>
<accession>A0ABQ6CIZ1</accession>
<dbReference type="Gene3D" id="3.20.20.80">
    <property type="entry name" value="Glycosidases"/>
    <property type="match status" value="1"/>
</dbReference>
<protein>
    <recommendedName>
        <fullName evidence="3">Glycoside hydrolase family 5 domain-containing protein</fullName>
    </recommendedName>
</protein>
<name>A0ABQ6CIZ1_9HYPH</name>
<evidence type="ECO:0008006" key="3">
    <source>
        <dbReference type="Google" id="ProtNLM"/>
    </source>
</evidence>
<dbReference type="InterPro" id="IPR017853">
    <property type="entry name" value="GH"/>
</dbReference>
<sequence>MANMTALDRCKQFGVANIRGMAYMPGPSDYTKTSQGLYENSDFYNNIFFELWSERSPNQGEEYGRRDLGRFSQQLGVNFIHCYDWAAPITQKDQNGVPQTFLEHLTFLKLCNHYNMKATIPISNYTLQLLIKGATDAARTNVERIIPEIYQSGSLVPGVGMWKIFNEFELSEEGGGNPMHVVTAIRWLVEWEQRNNIADQNKPPIMICTSFGVYDGIEGAGYFLQVRNAMFGQSGNIGPYTPEQLWNERIVFATNPQREGSAIGDYLSNRLPAYWRKYNIAPSPVMFTELGSSIEQAGNSEAGQAEWLTAQIAASKPGGSNGMMLGACIFLNEERRWEAGWEKTFGIMRIESDTGWGWPKQNYQARTKFPVWDPNGWYWQQEATYPVEQQAPKLNYRSVAKAWKQG</sequence>
<dbReference type="SUPFAM" id="SSF51445">
    <property type="entry name" value="(Trans)glycosidases"/>
    <property type="match status" value="1"/>
</dbReference>
<evidence type="ECO:0000313" key="1">
    <source>
        <dbReference type="EMBL" id="GLS20184.1"/>
    </source>
</evidence>
<comment type="caution">
    <text evidence="1">The sequence shown here is derived from an EMBL/GenBank/DDBJ whole genome shotgun (WGS) entry which is preliminary data.</text>
</comment>
<dbReference type="Proteomes" id="UP001156882">
    <property type="component" value="Unassembled WGS sequence"/>
</dbReference>
<evidence type="ECO:0000313" key="2">
    <source>
        <dbReference type="Proteomes" id="UP001156882"/>
    </source>
</evidence>
<keyword evidence="2" id="KW-1185">Reference proteome</keyword>
<reference evidence="2" key="1">
    <citation type="journal article" date="2019" name="Int. J. Syst. Evol. Microbiol.">
        <title>The Global Catalogue of Microorganisms (GCM) 10K type strain sequencing project: providing services to taxonomists for standard genome sequencing and annotation.</title>
        <authorList>
            <consortium name="The Broad Institute Genomics Platform"/>
            <consortium name="The Broad Institute Genome Sequencing Center for Infectious Disease"/>
            <person name="Wu L."/>
            <person name="Ma J."/>
        </authorList>
    </citation>
    <scope>NUCLEOTIDE SEQUENCE [LARGE SCALE GENOMIC DNA]</scope>
    <source>
        <strain evidence="2">NBRC 101365</strain>
    </source>
</reference>
<proteinExistence type="predicted"/>
<dbReference type="EMBL" id="BSPC01000027">
    <property type="protein sequence ID" value="GLS20184.1"/>
    <property type="molecule type" value="Genomic_DNA"/>
</dbReference>
<organism evidence="1 2">
    <name type="scientific">Labrys miyagiensis</name>
    <dbReference type="NCBI Taxonomy" id="346912"/>
    <lineage>
        <taxon>Bacteria</taxon>
        <taxon>Pseudomonadati</taxon>
        <taxon>Pseudomonadota</taxon>
        <taxon>Alphaproteobacteria</taxon>
        <taxon>Hyphomicrobiales</taxon>
        <taxon>Xanthobacteraceae</taxon>
        <taxon>Labrys</taxon>
    </lineage>
</organism>
<gene>
    <name evidence="1" type="ORF">GCM10007874_32010</name>
</gene>